<accession>A0A1R2C5J0</accession>
<evidence type="ECO:0000313" key="2">
    <source>
        <dbReference type="EMBL" id="OMJ84276.1"/>
    </source>
</evidence>
<name>A0A1R2C5J0_9CILI</name>
<evidence type="ECO:0000313" key="3">
    <source>
        <dbReference type="Proteomes" id="UP000187209"/>
    </source>
</evidence>
<comment type="caution">
    <text evidence="2">The sequence shown here is derived from an EMBL/GenBank/DDBJ whole genome shotgun (WGS) entry which is preliminary data.</text>
</comment>
<reference evidence="2 3" key="1">
    <citation type="submission" date="2016-11" db="EMBL/GenBank/DDBJ databases">
        <title>The macronuclear genome of Stentor coeruleus: a giant cell with tiny introns.</title>
        <authorList>
            <person name="Slabodnick M."/>
            <person name="Ruby J.G."/>
            <person name="Reiff S.B."/>
            <person name="Swart E.C."/>
            <person name="Gosai S."/>
            <person name="Prabakaran S."/>
            <person name="Witkowska E."/>
            <person name="Larue G.E."/>
            <person name="Fisher S."/>
            <person name="Freeman R.M."/>
            <person name="Gunawardena J."/>
            <person name="Chu W."/>
            <person name="Stover N.A."/>
            <person name="Gregory B.D."/>
            <person name="Nowacki M."/>
            <person name="Derisi J."/>
            <person name="Roy S.W."/>
            <person name="Marshall W.F."/>
            <person name="Sood P."/>
        </authorList>
    </citation>
    <scope>NUCLEOTIDE SEQUENCE [LARGE SCALE GENOMIC DNA]</scope>
    <source>
        <strain evidence="2">WM001</strain>
    </source>
</reference>
<feature type="compositionally biased region" description="Low complexity" evidence="1">
    <location>
        <begin position="34"/>
        <end position="43"/>
    </location>
</feature>
<organism evidence="2 3">
    <name type="scientific">Stentor coeruleus</name>
    <dbReference type="NCBI Taxonomy" id="5963"/>
    <lineage>
        <taxon>Eukaryota</taxon>
        <taxon>Sar</taxon>
        <taxon>Alveolata</taxon>
        <taxon>Ciliophora</taxon>
        <taxon>Postciliodesmatophora</taxon>
        <taxon>Heterotrichea</taxon>
        <taxon>Heterotrichida</taxon>
        <taxon>Stentoridae</taxon>
        <taxon>Stentor</taxon>
    </lineage>
</organism>
<dbReference type="Proteomes" id="UP000187209">
    <property type="component" value="Unassembled WGS sequence"/>
</dbReference>
<evidence type="ECO:0000256" key="1">
    <source>
        <dbReference type="SAM" id="MobiDB-lite"/>
    </source>
</evidence>
<dbReference type="AlphaFoldDB" id="A0A1R2C5J0"/>
<protein>
    <submittedName>
        <fullName evidence="2">Uncharacterized protein</fullName>
    </submittedName>
</protein>
<feature type="region of interest" description="Disordered" evidence="1">
    <location>
        <begin position="34"/>
        <end position="59"/>
    </location>
</feature>
<proteinExistence type="predicted"/>
<feature type="compositionally biased region" description="Polar residues" evidence="1">
    <location>
        <begin position="49"/>
        <end position="59"/>
    </location>
</feature>
<gene>
    <name evidence="2" type="ORF">SteCoe_14620</name>
</gene>
<keyword evidence="3" id="KW-1185">Reference proteome</keyword>
<dbReference type="EMBL" id="MPUH01000274">
    <property type="protein sequence ID" value="OMJ84276.1"/>
    <property type="molecule type" value="Genomic_DNA"/>
</dbReference>
<sequence>MALAMKKGPSFKKNGLEITPPLSNLPFMFSVNTSADSYSSTCSSDRKNNTNSASLQNQNSSFVQELQKIGSSAKTILDKNPLKNNIKRAESPVVNSIGLPFQRRARSSSPPRESLKIFERHNNYMFAPRSPVVVSHKMKFKEDFTGLNRDSGHFCIEDDEDLKNLKEEYRKLLEGISSGYNDDDDSEEIEDEGEVEKIENQLGLRSQRRYF</sequence>